<protein>
    <recommendedName>
        <fullName evidence="4">ABC transporter permease</fullName>
    </recommendedName>
</protein>
<evidence type="ECO:0000313" key="2">
    <source>
        <dbReference type="EMBL" id="MBF4552468.1"/>
    </source>
</evidence>
<dbReference type="Proteomes" id="UP000635902">
    <property type="component" value="Unassembled WGS sequence"/>
</dbReference>
<gene>
    <name evidence="2" type="ORF">IRY30_00005</name>
</gene>
<feature type="transmembrane region" description="Helical" evidence="1">
    <location>
        <begin position="263"/>
        <end position="284"/>
    </location>
</feature>
<comment type="caution">
    <text evidence="2">The sequence shown here is derived from an EMBL/GenBank/DDBJ whole genome shotgun (WGS) entry which is preliminary data.</text>
</comment>
<feature type="transmembrane region" description="Helical" evidence="1">
    <location>
        <begin position="337"/>
        <end position="362"/>
    </location>
</feature>
<dbReference type="EMBL" id="JADKMY010000001">
    <property type="protein sequence ID" value="MBF4552468.1"/>
    <property type="molecule type" value="Genomic_DNA"/>
</dbReference>
<feature type="transmembrane region" description="Helical" evidence="1">
    <location>
        <begin position="193"/>
        <end position="212"/>
    </location>
</feature>
<sequence length="426" mass="46793">MMPAKLWKIGRIQLTHMSFVFLLLWPVAVGLQTGFTPLEEANWGGAFGLVFTAIAAAVLGWIPAWETAPLRALSLSTRQIRKLKVSVTLVGMLFTQAMLWVIIAAFVPLSTVNGQLMVAVVTLLQLGFLLSEFRDSREERSEVKKKEVKEKGDKRESDAKPWLRRMVKDPAVVTDALQELAGRKMDLQLIRTSLFSLGIVAIFYVLTLIGWPEDFSSFFFPVTMGVIGVQGVILGSVMGDTLNAWLAFGGTRRAWVRELIGKLRWVFAGAFVLFALVVGLQGLVGESHSPENGYPAILDSQVLGSGALFLSTGIAVGAILTFAVAMAVVLNNWLKGWGMLLIVPALFGFSSAALAVLTTWMMLEFGLMAPEESMEFMQRVDWWVVVLAELGVSVVILALGLAILRKTMMSIDMRDKEAVDYFGLRA</sequence>
<dbReference type="RefSeq" id="WP_194555384.1">
    <property type="nucleotide sequence ID" value="NZ_JADKMY010000001.1"/>
</dbReference>
<accession>A0ABR9ZGC4</accession>
<keyword evidence="1" id="KW-0472">Membrane</keyword>
<organism evidence="2 3">
    <name type="scientific">Corynebacterium suicordis DSM 45110</name>
    <dbReference type="NCBI Taxonomy" id="1121369"/>
    <lineage>
        <taxon>Bacteria</taxon>
        <taxon>Bacillati</taxon>
        <taxon>Actinomycetota</taxon>
        <taxon>Actinomycetes</taxon>
        <taxon>Mycobacteriales</taxon>
        <taxon>Corynebacteriaceae</taxon>
        <taxon>Corynebacterium</taxon>
    </lineage>
</organism>
<evidence type="ECO:0000313" key="3">
    <source>
        <dbReference type="Proteomes" id="UP000635902"/>
    </source>
</evidence>
<feature type="transmembrane region" description="Helical" evidence="1">
    <location>
        <begin position="46"/>
        <end position="64"/>
    </location>
</feature>
<evidence type="ECO:0008006" key="4">
    <source>
        <dbReference type="Google" id="ProtNLM"/>
    </source>
</evidence>
<keyword evidence="3" id="KW-1185">Reference proteome</keyword>
<feature type="transmembrane region" description="Helical" evidence="1">
    <location>
        <begin position="112"/>
        <end position="130"/>
    </location>
</feature>
<feature type="transmembrane region" description="Helical" evidence="1">
    <location>
        <begin position="85"/>
        <end position="106"/>
    </location>
</feature>
<name>A0ABR9ZGC4_9CORY</name>
<evidence type="ECO:0000256" key="1">
    <source>
        <dbReference type="SAM" id="Phobius"/>
    </source>
</evidence>
<keyword evidence="1" id="KW-1133">Transmembrane helix</keyword>
<reference evidence="2 3" key="1">
    <citation type="submission" date="2020-10" db="EMBL/GenBank/DDBJ databases">
        <title>Novel species in genus Corynebacterium.</title>
        <authorList>
            <person name="Zhang G."/>
        </authorList>
    </citation>
    <scope>NUCLEOTIDE SEQUENCE [LARGE SCALE GENOMIC DNA]</scope>
    <source>
        <strain evidence="2 3">DSM 45110</strain>
    </source>
</reference>
<keyword evidence="1" id="KW-0812">Transmembrane</keyword>
<feature type="transmembrane region" description="Helical" evidence="1">
    <location>
        <begin position="304"/>
        <end position="330"/>
    </location>
</feature>
<proteinExistence type="predicted"/>
<feature type="transmembrane region" description="Helical" evidence="1">
    <location>
        <begin position="218"/>
        <end position="242"/>
    </location>
</feature>
<feature type="transmembrane region" description="Helical" evidence="1">
    <location>
        <begin position="382"/>
        <end position="404"/>
    </location>
</feature>